<sequence length="258" mass="29099">MKISMLGSGSGGNATFIETEGVKFLIDAGFSGKKLKEKLESIGESIEEIEAILITHEHGDHIMGAGILSRKYDIPIYITRESYEAGIKKLGNIEEKNLIFLEGDFKLSPNIRIRPFDVMHDAKRTMGFRIVNSTGKKLALATDIGYVDNLVRDYFKGVDIMVIECNYDHSMLMTCSYPWDLKNRVKSNNGHLSNEAAAKFICESYHEGLKKVYLAHVSRDSNKYDLALSAVKEQLAREEIEVELEMAYQDRATEIFSI</sequence>
<dbReference type="InterPro" id="IPR036866">
    <property type="entry name" value="RibonucZ/Hydroxyglut_hydro"/>
</dbReference>
<organism evidence="2 3">
    <name type="scientific">Propionigenium maris DSM 9537</name>
    <dbReference type="NCBI Taxonomy" id="1123000"/>
    <lineage>
        <taxon>Bacteria</taxon>
        <taxon>Fusobacteriati</taxon>
        <taxon>Fusobacteriota</taxon>
        <taxon>Fusobacteriia</taxon>
        <taxon>Fusobacteriales</taxon>
        <taxon>Fusobacteriaceae</taxon>
        <taxon>Propionigenium</taxon>
    </lineage>
</organism>
<reference evidence="2" key="1">
    <citation type="submission" date="2022-12" db="EMBL/GenBank/DDBJ databases">
        <title>Reference genome sequencing for broad-spectrum identification of bacterial and archaeal isolates by mass spectrometry.</title>
        <authorList>
            <person name="Sekiguchi Y."/>
            <person name="Tourlousse D.M."/>
        </authorList>
    </citation>
    <scope>NUCLEOTIDE SEQUENCE</scope>
    <source>
        <strain evidence="2">10succ1</strain>
    </source>
</reference>
<proteinExistence type="predicted"/>
<dbReference type="SMART" id="SM00849">
    <property type="entry name" value="Lactamase_B"/>
    <property type="match status" value="1"/>
</dbReference>
<name>A0A9W6GK34_9FUSO</name>
<dbReference type="Pfam" id="PF12706">
    <property type="entry name" value="Lactamase_B_2"/>
    <property type="match status" value="1"/>
</dbReference>
<keyword evidence="2" id="KW-0378">Hydrolase</keyword>
<dbReference type="RefSeq" id="WP_281834174.1">
    <property type="nucleotide sequence ID" value="NZ_BSDY01000004.1"/>
</dbReference>
<dbReference type="InterPro" id="IPR052533">
    <property type="entry name" value="WalJ/YycJ-like"/>
</dbReference>
<evidence type="ECO:0000313" key="2">
    <source>
        <dbReference type="EMBL" id="GLI55597.1"/>
    </source>
</evidence>
<comment type="caution">
    <text evidence="2">The sequence shown here is derived from an EMBL/GenBank/DDBJ whole genome shotgun (WGS) entry which is preliminary data.</text>
</comment>
<evidence type="ECO:0000259" key="1">
    <source>
        <dbReference type="SMART" id="SM00849"/>
    </source>
</evidence>
<protein>
    <submittedName>
        <fullName evidence="2">Hydrolase</fullName>
    </submittedName>
</protein>
<gene>
    <name evidence="2" type="ORF">PM10SUCC1_11110</name>
</gene>
<accession>A0A9W6GK34</accession>
<feature type="domain" description="Metallo-beta-lactamase" evidence="1">
    <location>
        <begin position="11"/>
        <end position="191"/>
    </location>
</feature>
<dbReference type="PANTHER" id="PTHR47619:SF1">
    <property type="entry name" value="EXODEOXYRIBONUCLEASE WALJ"/>
    <property type="match status" value="1"/>
</dbReference>
<dbReference type="Proteomes" id="UP001144471">
    <property type="component" value="Unassembled WGS sequence"/>
</dbReference>
<dbReference type="SUPFAM" id="SSF56281">
    <property type="entry name" value="Metallo-hydrolase/oxidoreductase"/>
    <property type="match status" value="1"/>
</dbReference>
<keyword evidence="3" id="KW-1185">Reference proteome</keyword>
<dbReference type="GO" id="GO:0016787">
    <property type="term" value="F:hydrolase activity"/>
    <property type="evidence" value="ECO:0007669"/>
    <property type="project" value="UniProtKB-KW"/>
</dbReference>
<dbReference type="EMBL" id="BSDY01000004">
    <property type="protein sequence ID" value="GLI55597.1"/>
    <property type="molecule type" value="Genomic_DNA"/>
</dbReference>
<evidence type="ECO:0000313" key="3">
    <source>
        <dbReference type="Proteomes" id="UP001144471"/>
    </source>
</evidence>
<dbReference type="InterPro" id="IPR001279">
    <property type="entry name" value="Metallo-B-lactamas"/>
</dbReference>
<dbReference type="Gene3D" id="3.60.15.10">
    <property type="entry name" value="Ribonuclease Z/Hydroxyacylglutathione hydrolase-like"/>
    <property type="match status" value="1"/>
</dbReference>
<dbReference type="PANTHER" id="PTHR47619">
    <property type="entry name" value="METALLO-HYDROLASE YYCJ-RELATED"/>
    <property type="match status" value="1"/>
</dbReference>
<dbReference type="AlphaFoldDB" id="A0A9W6GK34"/>